<dbReference type="CAZy" id="GT4">
    <property type="family name" value="Glycosyltransferase Family 4"/>
</dbReference>
<evidence type="ECO:0000313" key="2">
    <source>
        <dbReference type="EMBL" id="ABB37919.1"/>
    </source>
</evidence>
<evidence type="ECO:0000313" key="3">
    <source>
        <dbReference type="Proteomes" id="UP000002710"/>
    </source>
</evidence>
<dbReference type="EMBL" id="CP000112">
    <property type="protein sequence ID" value="ABB37919.1"/>
    <property type="molecule type" value="Genomic_DNA"/>
</dbReference>
<dbReference type="RefSeq" id="WP_011367146.1">
    <property type="nucleotide sequence ID" value="NC_007519.1"/>
</dbReference>
<keyword evidence="2" id="KW-0808">Transferase</keyword>
<evidence type="ECO:0000259" key="1">
    <source>
        <dbReference type="Pfam" id="PF00534"/>
    </source>
</evidence>
<dbReference type="SUPFAM" id="SSF53756">
    <property type="entry name" value="UDP-Glycosyltransferase/glycogen phosphorylase"/>
    <property type="match status" value="1"/>
</dbReference>
<protein>
    <submittedName>
        <fullName evidence="2">Glycosyl transferase group 1</fullName>
    </submittedName>
</protein>
<feature type="domain" description="Glycosyl transferase family 1" evidence="1">
    <location>
        <begin position="181"/>
        <end position="346"/>
    </location>
</feature>
<proteinExistence type="predicted"/>
<dbReference type="CDD" id="cd03801">
    <property type="entry name" value="GT4_PimA-like"/>
    <property type="match status" value="1"/>
</dbReference>
<dbReference type="PANTHER" id="PTHR12526">
    <property type="entry name" value="GLYCOSYLTRANSFERASE"/>
    <property type="match status" value="1"/>
</dbReference>
<dbReference type="KEGG" id="dde:Dde_1118"/>
<organism evidence="2 3">
    <name type="scientific">Oleidesulfovibrio alaskensis (strain ATCC BAA-1058 / DSM 17464 / G20)</name>
    <name type="common">Desulfovibrio alaskensis</name>
    <dbReference type="NCBI Taxonomy" id="207559"/>
    <lineage>
        <taxon>Bacteria</taxon>
        <taxon>Pseudomonadati</taxon>
        <taxon>Thermodesulfobacteriota</taxon>
        <taxon>Desulfovibrionia</taxon>
        <taxon>Desulfovibrionales</taxon>
        <taxon>Desulfovibrionaceae</taxon>
        <taxon>Oleidesulfovibrio</taxon>
    </lineage>
</organism>
<accession>Q313H7</accession>
<reference evidence="2 3" key="1">
    <citation type="journal article" date="2011" name="J. Bacteriol.">
        <title>Complete genome sequence and updated annotation of Desulfovibrio alaskensis G20.</title>
        <authorList>
            <person name="Hauser L.J."/>
            <person name="Land M.L."/>
            <person name="Brown S.D."/>
            <person name="Larimer F."/>
            <person name="Keller K.L."/>
            <person name="Rapp-Giles B.J."/>
            <person name="Price M.N."/>
            <person name="Lin M."/>
            <person name="Bruce D.C."/>
            <person name="Detter J.C."/>
            <person name="Tapia R."/>
            <person name="Han C.S."/>
            <person name="Goodwin L.A."/>
            <person name="Cheng J.F."/>
            <person name="Pitluck S."/>
            <person name="Copeland A."/>
            <person name="Lucas S."/>
            <person name="Nolan M."/>
            <person name="Lapidus A.L."/>
            <person name="Palumbo A.V."/>
            <person name="Wall J.D."/>
        </authorList>
    </citation>
    <scope>NUCLEOTIDE SEQUENCE [LARGE SCALE GENOMIC DNA]</scope>
    <source>
        <strain evidence="3">ATCC BAA 1058 / DSM 17464 / G20</strain>
    </source>
</reference>
<dbReference type="AlphaFoldDB" id="Q313H7"/>
<dbReference type="Gene3D" id="3.40.50.2000">
    <property type="entry name" value="Glycogen Phosphorylase B"/>
    <property type="match status" value="2"/>
</dbReference>
<sequence length="392" mass="43532">MGHSRIPVLHAVKSLGLGGTEKVMQILVQTLASVPRPPDDVQFAPAVWSPRDGERGEQLRESGIPVFIGDDIAAAVRNHRPAVIHVHRAGWPEPELMRPVQALRRRTGRRPCALLPVVVETNVFGRLDDSPSGRDVDSTIFVSHFCAARFEHLHGIPVQPPRRVVLYNPVDTDFLAARTRPPHQRDYSRPVIGRLARADKGKWSQLALSFLPHLVQDFPDLQYRIVGALDEAAEYVRRHGLENNVMFCPPLRDESSLAEFLDGLSVLAHANDAGESFGLAIAEAMACGLPVVTHPCDGWRDNAQTELVEHNITGLVAQTPQEYAQALAFLLRNPDEARRMGTAAQQKAVRCFDRLHITSRLAALYCHLLGIERSENMPEALQHNRCGAHCRD</sequence>
<dbReference type="Pfam" id="PF00534">
    <property type="entry name" value="Glycos_transf_1"/>
    <property type="match status" value="1"/>
</dbReference>
<gene>
    <name evidence="2" type="ordered locus">Dde_1118</name>
</gene>
<dbReference type="STRING" id="207559.Dde_1118"/>
<dbReference type="Proteomes" id="UP000002710">
    <property type="component" value="Chromosome"/>
</dbReference>
<dbReference type="GO" id="GO:0016757">
    <property type="term" value="F:glycosyltransferase activity"/>
    <property type="evidence" value="ECO:0007669"/>
    <property type="project" value="InterPro"/>
</dbReference>
<keyword evidence="3" id="KW-1185">Reference proteome</keyword>
<dbReference type="InterPro" id="IPR001296">
    <property type="entry name" value="Glyco_trans_1"/>
</dbReference>
<dbReference type="eggNOG" id="COG0438">
    <property type="taxonomic scope" value="Bacteria"/>
</dbReference>
<dbReference type="HOGENOM" id="CLU_775500_0_0_7"/>
<name>Q313H7_OLEA2</name>